<feature type="region of interest" description="Disordered" evidence="1">
    <location>
        <begin position="739"/>
        <end position="789"/>
    </location>
</feature>
<feature type="compositionally biased region" description="Polar residues" evidence="1">
    <location>
        <begin position="435"/>
        <end position="444"/>
    </location>
</feature>
<feature type="compositionally biased region" description="Polar residues" evidence="1">
    <location>
        <begin position="692"/>
        <end position="710"/>
    </location>
</feature>
<feature type="compositionally biased region" description="Basic and acidic residues" evidence="1">
    <location>
        <begin position="598"/>
        <end position="607"/>
    </location>
</feature>
<feature type="compositionally biased region" description="Polar residues" evidence="1">
    <location>
        <begin position="779"/>
        <end position="789"/>
    </location>
</feature>
<feature type="region of interest" description="Disordered" evidence="1">
    <location>
        <begin position="212"/>
        <end position="267"/>
    </location>
</feature>
<reference evidence="3" key="1">
    <citation type="submission" date="2017-03" db="EMBL/GenBank/DDBJ databases">
        <authorList>
            <person name="Sharma R."/>
            <person name="Thines M."/>
        </authorList>
    </citation>
    <scope>NUCLEOTIDE SEQUENCE [LARGE SCALE GENOMIC DNA]</scope>
</reference>
<proteinExistence type="predicted"/>
<feature type="region of interest" description="Disordered" evidence="1">
    <location>
        <begin position="803"/>
        <end position="829"/>
    </location>
</feature>
<feature type="region of interest" description="Disordered" evidence="1">
    <location>
        <begin position="37"/>
        <end position="73"/>
    </location>
</feature>
<feature type="compositionally biased region" description="Polar residues" evidence="1">
    <location>
        <begin position="58"/>
        <end position="68"/>
    </location>
</feature>
<organism evidence="2 3">
    <name type="scientific">Lasallia pustulata</name>
    <dbReference type="NCBI Taxonomy" id="136370"/>
    <lineage>
        <taxon>Eukaryota</taxon>
        <taxon>Fungi</taxon>
        <taxon>Dikarya</taxon>
        <taxon>Ascomycota</taxon>
        <taxon>Pezizomycotina</taxon>
        <taxon>Lecanoromycetes</taxon>
        <taxon>OSLEUM clade</taxon>
        <taxon>Umbilicariomycetidae</taxon>
        <taxon>Umbilicariales</taxon>
        <taxon>Umbilicariaceae</taxon>
        <taxon>Lasallia</taxon>
    </lineage>
</organism>
<feature type="region of interest" description="Disordered" evidence="1">
    <location>
        <begin position="431"/>
        <end position="464"/>
    </location>
</feature>
<evidence type="ECO:0000313" key="2">
    <source>
        <dbReference type="EMBL" id="SLM41037.1"/>
    </source>
</evidence>
<protein>
    <submittedName>
        <fullName evidence="2">Uncharacterized protein</fullName>
    </submittedName>
</protein>
<feature type="region of interest" description="Disordered" evidence="1">
    <location>
        <begin position="579"/>
        <end position="717"/>
    </location>
</feature>
<feature type="compositionally biased region" description="Basic and acidic residues" evidence="1">
    <location>
        <begin position="132"/>
        <end position="142"/>
    </location>
</feature>
<dbReference type="Proteomes" id="UP000192927">
    <property type="component" value="Unassembled WGS sequence"/>
</dbReference>
<sequence>MKPPVWTGKRKGIDLDRPPICEYCSTDLELVEEIIQSKQDSKAVKEPDEENSGKQGHAKSTASGSRNPMQAFEKALTRVTELEEVIGPEDTIEYEGIGHEKRKSRMQHEDAIVKKRKDNRRGSIWNVQSGKEQVEATKRPSSDDDALEPSEEASPPRLQPTHISILRPLDSAQSFSPSKIRALPKWMAHLPSNRKSTNADFRRPLAPVRLPSQVTLVTAPPSPEPLPTPGNAYYTPLEHPAETGRVAESRSESQAGSARPALTGQLSSYPFFQNPRMPFTSAAESSGNVDSGSASVMPFNPAGAETVIVRKPVLRHARQDGSFLSMEYLEKYSQKPPKDEEKVPENQICPVCEAPVVEAGNLSQSTANKLSSLLERDETPSCGAQMNLDTIVSSPVAPPNTITTQHTFYMASPTVTTPQTASRLYPSVDEMHPSKVQQSTTKQPDSGLRNGFADPKPNTSSPIKSTAIAASHDTPTKSKAPLPSHMSSPGFDFKFLRPDSDLSIEAQKIMDSVREEAARIKAQMVAERDTQARKDGETEDMYGVEGRKIVKPKGKAGRYSNVHMEEFKKMDSIAGHVSAWKTRLQPNGTSLKRSKSKAGLDEPEKQRPQTKLTKRMPGAYPGDRLENNAPGKRVKQNYQDDTSAARPVSRDSQPDVNSKQPMSLLPRSKSGLPTAISTPTKSSLARAASVKSCKSSMIPSLRRSPSTKTLGSPAVAKTEGGNKYLASLTKFRSMSNMKSILHRPPPKFSDDPVKVAAGTHLPASPGKINLDKELPSLPGTPSSGLLQSPQMKRVEFTPSTNSRYQLAATPPSPSKIPTHFQRAQANPHPHAPEPIAYPSLSPIAPLTPSPTKHPAPNPADFTFRSPNTIAFGPPTSGLASPPTIRPVRPSGVATPLAAFGNLPNIPHGLPNKKRRREEAGREDGDDDDVENSKAGGGGEEEGAPRAKRLREWRPELGGTATKGTPTWCAAVKSDPEGTFNGTATHEEGG</sequence>
<feature type="region of interest" description="Disordered" evidence="1">
    <location>
        <begin position="872"/>
        <end position="989"/>
    </location>
</feature>
<feature type="region of interest" description="Disordered" evidence="1">
    <location>
        <begin position="85"/>
        <end position="174"/>
    </location>
</feature>
<feature type="compositionally biased region" description="Basic and acidic residues" evidence="1">
    <location>
        <begin position="239"/>
        <end position="251"/>
    </location>
</feature>
<dbReference type="EMBL" id="FWEW01003762">
    <property type="protein sequence ID" value="SLM41037.1"/>
    <property type="molecule type" value="Genomic_DNA"/>
</dbReference>
<dbReference type="AlphaFoldDB" id="A0A1W5DCZ7"/>
<evidence type="ECO:0000313" key="3">
    <source>
        <dbReference type="Proteomes" id="UP000192927"/>
    </source>
</evidence>
<evidence type="ECO:0000256" key="1">
    <source>
        <dbReference type="SAM" id="MobiDB-lite"/>
    </source>
</evidence>
<keyword evidence="3" id="KW-1185">Reference proteome</keyword>
<name>A0A1W5DCZ7_9LECA</name>
<accession>A0A1W5DCZ7</accession>